<accession>A0A124SEU3</accession>
<evidence type="ECO:0000256" key="3">
    <source>
        <dbReference type="ARBA" id="ARBA00022840"/>
    </source>
</evidence>
<dbReference type="InterPro" id="IPR017441">
    <property type="entry name" value="Protein_kinase_ATP_BS"/>
</dbReference>
<proteinExistence type="predicted"/>
<comment type="caution">
    <text evidence="8">The sequence shown here is derived from an EMBL/GenBank/DDBJ whole genome shotgun (WGS) entry which is preliminary data.</text>
</comment>
<dbReference type="PROSITE" id="PS00107">
    <property type="entry name" value="PROTEIN_KINASE_ATP"/>
    <property type="match status" value="1"/>
</dbReference>
<reference evidence="8 9" key="1">
    <citation type="journal article" date="2016" name="Sci. Rep.">
        <title>The genome sequence of the outbreeding globe artichoke constructed de novo incorporating a phase-aware low-pass sequencing strategy of F1 progeny.</title>
        <authorList>
            <person name="Scaglione D."/>
            <person name="Reyes-Chin-Wo S."/>
            <person name="Acquadro A."/>
            <person name="Froenicke L."/>
            <person name="Portis E."/>
            <person name="Beitel C."/>
            <person name="Tirone M."/>
            <person name="Mauro R."/>
            <person name="Lo Monaco A."/>
            <person name="Mauromicale G."/>
            <person name="Faccioli P."/>
            <person name="Cattivelli L."/>
            <person name="Rieseberg L."/>
            <person name="Michelmore R."/>
            <person name="Lanteri S."/>
        </authorList>
    </citation>
    <scope>NUCLEOTIDE SEQUENCE [LARGE SCALE GENOMIC DNA]</scope>
    <source>
        <strain evidence="8">2C</strain>
    </source>
</reference>
<dbReference type="SUPFAM" id="SSF56112">
    <property type="entry name" value="Protein kinase-like (PK-like)"/>
    <property type="match status" value="1"/>
</dbReference>
<keyword evidence="6" id="KW-1133">Transmembrane helix</keyword>
<dbReference type="FunFam" id="3.30.200.20:FF:000415">
    <property type="entry name" value="receptor-like serine/threonine-protein kinase NCRK"/>
    <property type="match status" value="1"/>
</dbReference>
<keyword evidence="2 4" id="KW-0547">Nucleotide-binding</keyword>
<keyword evidence="1" id="KW-0418">Kinase</keyword>
<evidence type="ECO:0000256" key="1">
    <source>
        <dbReference type="ARBA" id="ARBA00022527"/>
    </source>
</evidence>
<dbReference type="InterPro" id="IPR000719">
    <property type="entry name" value="Prot_kinase_dom"/>
</dbReference>
<dbReference type="STRING" id="59895.A0A124SEU3"/>
<organism evidence="8 9">
    <name type="scientific">Cynara cardunculus var. scolymus</name>
    <name type="common">Globe artichoke</name>
    <name type="synonym">Cynara scolymus</name>
    <dbReference type="NCBI Taxonomy" id="59895"/>
    <lineage>
        <taxon>Eukaryota</taxon>
        <taxon>Viridiplantae</taxon>
        <taxon>Streptophyta</taxon>
        <taxon>Embryophyta</taxon>
        <taxon>Tracheophyta</taxon>
        <taxon>Spermatophyta</taxon>
        <taxon>Magnoliopsida</taxon>
        <taxon>eudicotyledons</taxon>
        <taxon>Gunneridae</taxon>
        <taxon>Pentapetalae</taxon>
        <taxon>asterids</taxon>
        <taxon>campanulids</taxon>
        <taxon>Asterales</taxon>
        <taxon>Asteraceae</taxon>
        <taxon>Carduoideae</taxon>
        <taxon>Cardueae</taxon>
        <taxon>Carduinae</taxon>
        <taxon>Cynara</taxon>
    </lineage>
</organism>
<dbReference type="Pfam" id="PF07714">
    <property type="entry name" value="PK_Tyr_Ser-Thr"/>
    <property type="match status" value="1"/>
</dbReference>
<keyword evidence="1" id="KW-0723">Serine/threonine-protein kinase</keyword>
<feature type="region of interest" description="Disordered" evidence="5">
    <location>
        <begin position="79"/>
        <end position="98"/>
    </location>
</feature>
<dbReference type="AlphaFoldDB" id="A0A124SEU3"/>
<dbReference type="GO" id="GO:0004674">
    <property type="term" value="F:protein serine/threonine kinase activity"/>
    <property type="evidence" value="ECO:0007669"/>
    <property type="project" value="UniProtKB-KW"/>
</dbReference>
<protein>
    <submittedName>
        <fullName evidence="8">Concanavalin A-like lectin/glucanase, subgroup</fullName>
    </submittedName>
</protein>
<dbReference type="Pfam" id="PF23180">
    <property type="entry name" value="ALE2_N"/>
    <property type="match status" value="1"/>
</dbReference>
<keyword evidence="3 4" id="KW-0067">ATP-binding</keyword>
<keyword evidence="9" id="KW-1185">Reference proteome</keyword>
<dbReference type="InterPro" id="IPR001245">
    <property type="entry name" value="Ser-Thr/Tyr_kinase_cat_dom"/>
</dbReference>
<feature type="transmembrane region" description="Helical" evidence="6">
    <location>
        <begin position="12"/>
        <end position="31"/>
    </location>
</feature>
<evidence type="ECO:0000313" key="8">
    <source>
        <dbReference type="EMBL" id="KVI01186.1"/>
    </source>
</evidence>
<feature type="binding site" evidence="4">
    <location>
        <position position="210"/>
    </location>
    <ligand>
        <name>ATP</name>
        <dbReference type="ChEBI" id="CHEBI:30616"/>
    </ligand>
</feature>
<dbReference type="PROSITE" id="PS50011">
    <property type="entry name" value="PROTEIN_KINASE_DOM"/>
    <property type="match status" value="1"/>
</dbReference>
<feature type="domain" description="Protein kinase" evidence="7">
    <location>
        <begin position="182"/>
        <end position="345"/>
    </location>
</feature>
<dbReference type="GO" id="GO:0005524">
    <property type="term" value="F:ATP binding"/>
    <property type="evidence" value="ECO:0007669"/>
    <property type="project" value="UniProtKB-UniRule"/>
</dbReference>
<feature type="transmembrane region" description="Helical" evidence="6">
    <location>
        <begin position="117"/>
        <end position="141"/>
    </location>
</feature>
<keyword evidence="6" id="KW-0472">Membrane</keyword>
<dbReference type="Gene3D" id="3.30.200.20">
    <property type="entry name" value="Phosphorylase Kinase, domain 1"/>
    <property type="match status" value="1"/>
</dbReference>
<sequence>MPCNCVMPMQIALGLGVALYAFFPLVSKLAFEIASGVNMKPSQVRIMGANADDQDPEKTVVLIDLVPFGLPLSPPLPSSTIGSNGESGGRDNNGMTEKPLGVDVSKHRHGLKLNGSIVAIIVLSAAVVAVLIGALVWVLLFKHRDGSRSESALPAALPSFRKSSGSAKMFNLSEMEKATDNFNESQVLGEGGFGIVYGGLLEDGTEVAVKVLNKIGKQGGPEFLAEVEMLSRLHHRNLVRLIGFCMDDRSRCLVYELIPNGTVQSHLHVSIDSIARVAAVASMCVQTDVSHRPSMGQVVEALNLGLGLTRVHGFIRAELDFMPADDIEAWPTGIFEVIIALVDFD</sequence>
<evidence type="ECO:0000256" key="4">
    <source>
        <dbReference type="PROSITE-ProRule" id="PRU10141"/>
    </source>
</evidence>
<evidence type="ECO:0000256" key="5">
    <source>
        <dbReference type="SAM" id="MobiDB-lite"/>
    </source>
</evidence>
<dbReference type="PANTHER" id="PTHR47989">
    <property type="entry name" value="OS01G0750732 PROTEIN"/>
    <property type="match status" value="1"/>
</dbReference>
<dbReference type="InterPro" id="IPR057597">
    <property type="entry name" value="ALE2_N"/>
</dbReference>
<dbReference type="PANTHER" id="PTHR47989:SF9">
    <property type="entry name" value="PROTEIN KINASE SUPERFAMILY PROTEIN"/>
    <property type="match status" value="1"/>
</dbReference>
<evidence type="ECO:0000259" key="7">
    <source>
        <dbReference type="PROSITE" id="PS50011"/>
    </source>
</evidence>
<keyword evidence="6" id="KW-0812">Transmembrane</keyword>
<gene>
    <name evidence="8" type="ORF">Ccrd_020547</name>
</gene>
<keyword evidence="1" id="KW-0808">Transferase</keyword>
<dbReference type="EMBL" id="LEKV01003125">
    <property type="protein sequence ID" value="KVI01186.1"/>
    <property type="molecule type" value="Genomic_DNA"/>
</dbReference>
<evidence type="ECO:0000256" key="2">
    <source>
        <dbReference type="ARBA" id="ARBA00022741"/>
    </source>
</evidence>
<name>A0A124SEU3_CYNCS</name>
<dbReference type="InterPro" id="IPR011009">
    <property type="entry name" value="Kinase-like_dom_sf"/>
</dbReference>
<dbReference type="SMR" id="A0A124SEU3"/>
<evidence type="ECO:0000256" key="6">
    <source>
        <dbReference type="SAM" id="Phobius"/>
    </source>
</evidence>
<evidence type="ECO:0000313" key="9">
    <source>
        <dbReference type="Proteomes" id="UP000243975"/>
    </source>
</evidence>
<dbReference type="Gramene" id="KVI01186">
    <property type="protein sequence ID" value="KVI01186"/>
    <property type="gene ID" value="Ccrd_020547"/>
</dbReference>
<dbReference type="Proteomes" id="UP000243975">
    <property type="component" value="Unassembled WGS sequence"/>
</dbReference>